<dbReference type="InterPro" id="IPR036388">
    <property type="entry name" value="WH-like_DNA-bd_sf"/>
</dbReference>
<dbReference type="RefSeq" id="WP_091353325.1">
    <property type="nucleotide sequence ID" value="NZ_AP025284.1"/>
</dbReference>
<dbReference type="Pfam" id="PF03861">
    <property type="entry name" value="ANTAR"/>
    <property type="match status" value="1"/>
</dbReference>
<dbReference type="STRING" id="355243.SAMN03080615_00448"/>
<name>A0A1H9DAT5_9GAMM</name>
<dbReference type="PROSITE" id="PS50921">
    <property type="entry name" value="ANTAR"/>
    <property type="match status" value="1"/>
</dbReference>
<dbReference type="InterPro" id="IPR005561">
    <property type="entry name" value="ANTAR"/>
</dbReference>
<evidence type="ECO:0000259" key="1">
    <source>
        <dbReference type="PROSITE" id="PS50921"/>
    </source>
</evidence>
<dbReference type="GO" id="GO:0003723">
    <property type="term" value="F:RNA binding"/>
    <property type="evidence" value="ECO:0007669"/>
    <property type="project" value="InterPro"/>
</dbReference>
<organism evidence="2 3">
    <name type="scientific">Amphritea atlantica</name>
    <dbReference type="NCBI Taxonomy" id="355243"/>
    <lineage>
        <taxon>Bacteria</taxon>
        <taxon>Pseudomonadati</taxon>
        <taxon>Pseudomonadota</taxon>
        <taxon>Gammaproteobacteria</taxon>
        <taxon>Oceanospirillales</taxon>
        <taxon>Oceanospirillaceae</taxon>
        <taxon>Amphritea</taxon>
    </lineage>
</organism>
<accession>A0A1H9DAT5</accession>
<dbReference type="Proteomes" id="UP000198749">
    <property type="component" value="Unassembled WGS sequence"/>
</dbReference>
<dbReference type="SUPFAM" id="SSF52172">
    <property type="entry name" value="CheY-like"/>
    <property type="match status" value="1"/>
</dbReference>
<feature type="domain" description="ANTAR" evidence="1">
    <location>
        <begin position="343"/>
        <end position="404"/>
    </location>
</feature>
<dbReference type="Pfam" id="PF08376">
    <property type="entry name" value="NIT"/>
    <property type="match status" value="1"/>
</dbReference>
<evidence type="ECO:0000313" key="2">
    <source>
        <dbReference type="EMBL" id="SEQ10600.1"/>
    </source>
</evidence>
<protein>
    <submittedName>
        <fullName evidence="2">ANTAR domain-containing protein</fullName>
    </submittedName>
</protein>
<gene>
    <name evidence="2" type="ORF">SAMN03080615_00448</name>
</gene>
<sequence>MKQTAVSPESFFLAAKQSEINTITELKSMLRWVTLICEFIHQLQRERGLSNRLLAGGGEKTRPQMMAQLAQTDHARKAMNEGLVGVYQTAIECTVSAKLLNLIASALLALEGLQALRADIEKSRMQPVDATACYSRLIENLLLIVFEVADHATDPEVTQGLSTLFHLIQGKELVGQERAWTVVGFARGSFSSRLCERLERVKQQQVEIFSGFQQTASAELNTALSQLESSALIADFKQLRTLRDRLQDGQQVNPELADTWYEKATLYIDELHGLEIQATEQILTLCDNRVDLAKRNRSAAQDQIAELTSINLNRDEVIGRGLLNAANPSHPIQSLILEQRKQILDLTSDLQRAKEALEARKLVERAKSILKDNMNLDEEAAYRTLQKSAMDQKLPIQQVALAIIEAYKRSTYR</sequence>
<dbReference type="EMBL" id="FOGB01000001">
    <property type="protein sequence ID" value="SEQ10600.1"/>
    <property type="molecule type" value="Genomic_DNA"/>
</dbReference>
<evidence type="ECO:0000313" key="3">
    <source>
        <dbReference type="Proteomes" id="UP000198749"/>
    </source>
</evidence>
<dbReference type="OrthoDB" id="9782798at2"/>
<dbReference type="AlphaFoldDB" id="A0A1H9DAT5"/>
<dbReference type="InterPro" id="IPR011006">
    <property type="entry name" value="CheY-like_superfamily"/>
</dbReference>
<proteinExistence type="predicted"/>
<keyword evidence="3" id="KW-1185">Reference proteome</keyword>
<dbReference type="Gene3D" id="1.10.10.10">
    <property type="entry name" value="Winged helix-like DNA-binding domain superfamily/Winged helix DNA-binding domain"/>
    <property type="match status" value="1"/>
</dbReference>
<dbReference type="SMART" id="SM01012">
    <property type="entry name" value="ANTAR"/>
    <property type="match status" value="1"/>
</dbReference>
<dbReference type="InterPro" id="IPR013587">
    <property type="entry name" value="Nitrate/nitrite_sensing"/>
</dbReference>
<reference evidence="3" key="1">
    <citation type="submission" date="2016-10" db="EMBL/GenBank/DDBJ databases">
        <authorList>
            <person name="Varghese N."/>
            <person name="Submissions S."/>
        </authorList>
    </citation>
    <scope>NUCLEOTIDE SEQUENCE [LARGE SCALE GENOMIC DNA]</scope>
    <source>
        <strain evidence="3">DSM 18887</strain>
    </source>
</reference>